<evidence type="ECO:0000259" key="24">
    <source>
        <dbReference type="PROSITE" id="PS50067"/>
    </source>
</evidence>
<dbReference type="GO" id="GO:0006355">
    <property type="term" value="P:regulation of DNA-templated transcription"/>
    <property type="evidence" value="ECO:0007669"/>
    <property type="project" value="InterPro"/>
</dbReference>
<gene>
    <name evidence="26" type="ORF">C4D60_Mb06t37180</name>
</gene>
<evidence type="ECO:0000256" key="18">
    <source>
        <dbReference type="ARBA" id="ARBA00023242"/>
    </source>
</evidence>
<keyword evidence="7 21" id="KW-0547">Nucleotide-binding</keyword>
<evidence type="ECO:0000256" key="19">
    <source>
        <dbReference type="ARBA" id="ARBA00061615"/>
    </source>
</evidence>
<keyword evidence="11" id="KW-0805">Transcription regulation</keyword>
<dbReference type="FunFam" id="3.40.850.10:FF:000068">
    <property type="entry name" value="p-loop containing nucleoside triphosphate hydrolase superfamily protein"/>
    <property type="match status" value="1"/>
</dbReference>
<dbReference type="InterPro" id="IPR004159">
    <property type="entry name" value="Put_SAM_MeTrfase"/>
</dbReference>
<dbReference type="GO" id="GO:0008017">
    <property type="term" value="F:microtubule binding"/>
    <property type="evidence" value="ECO:0007669"/>
    <property type="project" value="InterPro"/>
</dbReference>
<keyword evidence="3" id="KW-0489">Methyltransferase</keyword>
<feature type="region of interest" description="Disordered" evidence="23">
    <location>
        <begin position="1"/>
        <end position="48"/>
    </location>
</feature>
<evidence type="ECO:0000256" key="23">
    <source>
        <dbReference type="SAM" id="MobiDB-lite"/>
    </source>
</evidence>
<comment type="subcellular location">
    <subcellularLocation>
        <location evidence="1">Golgi apparatus membrane</location>
        <topology evidence="1">Single-pass type II membrane protein</topology>
    </subcellularLocation>
</comment>
<keyword evidence="17" id="KW-0325">Glycoprotein</keyword>
<dbReference type="STRING" id="52838.A0A4S8ITD8"/>
<dbReference type="PRINTS" id="PR00380">
    <property type="entry name" value="KINESINHEAVY"/>
</dbReference>
<keyword evidence="8 21" id="KW-0067">ATP-binding</keyword>
<dbReference type="GO" id="GO:0005874">
    <property type="term" value="C:microtubule"/>
    <property type="evidence" value="ECO:0007669"/>
    <property type="project" value="UniProtKB-KW"/>
</dbReference>
<keyword evidence="10" id="KW-1133">Transmembrane helix</keyword>
<keyword evidence="12 22" id="KW-0175">Coiled coil</keyword>
<dbReference type="InterPro" id="IPR036961">
    <property type="entry name" value="Kinesin_motor_dom_sf"/>
</dbReference>
<dbReference type="GO" id="GO:0000139">
    <property type="term" value="C:Golgi membrane"/>
    <property type="evidence" value="ECO:0007669"/>
    <property type="project" value="UniProtKB-SubCell"/>
</dbReference>
<dbReference type="GO" id="GO:0005768">
    <property type="term" value="C:endosome"/>
    <property type="evidence" value="ECO:0007669"/>
    <property type="project" value="TreeGrafter"/>
</dbReference>
<dbReference type="InterPro" id="IPR001752">
    <property type="entry name" value="Kinesin_motor_dom"/>
</dbReference>
<sequence>MAPPTPSPRSAPTTPHHHSKAPPTPHHSKHRLHFPSPNPKAPAATDHPVEVIGRIRNLPADLRKDKDGPAACSVLEISGDGRSLRVRADVGYRDFTLDGVSMSEHEDPEAFYRRFVASRVEGVRLGAKCTIIMYGPTGSGKSHATFGCPKQPGIVYRALRDILGEGSDASDGSSTGAAAAASAKDEEDGGFGPGLFVHVAVLEIYNEEIYDLLSGASNGGAGHTVGLPKGNNSTPKVRLEVLGKRAKNASYISGHEAGKITREVAKVEKRRIVKSTLCNERSSRSHCMIILDVPSVGGRLMLVDMAGSENIEAAGQTGLEAKMQTAKINQGNIALKRVVESIANGDSHVPFRDSKLTMLLQDSFEDDKSKILMILCASPDPKETHKTISTLEYGAKAKCIIRVTRMPTPKEKVDPEESSLLLKSRIVAMNRVMYKLQMENKLKEKECDDARKELLQKDAELAKLEARLQLIEERESEVKEAEINLKVDERTKTLKLELMKMEEIMLQQQAELTMLKQRLEEVELGRGKTGEDTLHDMDGGRFMRRLETYAGEPGMVKSMDLDMGDRQDSYDVKEIREDSYRHVSLSAFGEEADSSVLRFPEKVSDLSTVFEGDEEDIESTEDEVDKEVVEENMSHARGIGCFMPFEDSGSNDDHDGCVSDSKKKQVGAETNSIKDTRDAISARRTCIQNIFTLCGNHRELSQQVKVSSPLKRGNQDENGRPSSLMLGKEYESKLGLRLEQSQLTPQGKLLSESRVTESAVSTLLVTFASLELGDEQKSADQRLKRCVSSEPSKDLMENCSPGKVAADDIVNIYVKWEASKEISGSRLIRKLKVLRDSTLADLRKLIDINLEEDNKKFTFLLLGDPSGAPVAKEKEARTRVNKLPICNNQLNGRLACLRPVKKAVQKPDHVPFGSLENTLLPLGLNSPPSEVVLPKHANTALEYGSRISRSFGWSSIDNREVGESKESILGQEGGEDGLIPKSFPVCDDRHSELIPCLDRNLIYQTRLKLDLALMEHYERHCPQPERRYNCLIPPPPGYKVPMKWPKRRDEVWQVNIPHTHLAHEKSDQNWMVVKGDKIVFPGGGTHFHYGADKYIAHLANMLNFTNNNLNNEGRIRTVFDVGCGVASFGGYLLSSDIIAMSLAPNDVHQNQIQFALERGIPAYLGVLGTKRLPYPSRSFEFAHCSRCRIDWLQRDGILLLELDRLLRPGGYFAYSSPEAYAQDEEDLRIWKEMSALVERMCWEIAAKKNQTVIWVKPLTNDCYLKREPGTRPPLCRSDDDPDAVWGVPMEACITPYSERECSAFVEIWRLRVDNYWSLLGTKIRPNTLRNVMDMKANMGSFAAALKDEPVWVMNVVPEDGPNTLKIIYDRGLIGSVHDWCEAFSTYPRTYDLLHAWTVFSDIEKKGCSAQDLLIEMDRILRPTGFMIVRDRKPVIDFIKRHLAALHWESVAVEDGEPNSDSEDGEMQRFMDLRDIESTLPPGFRFCPSDEELVCYYLFKKVANESVSGGGTMVEVDLHTREPWELPEVAKLSKDEWYFFSFRDRKYATGLRMNRATRSGYWKATGKDRSVYAPTTRTFVMGMRKTLVFYSGRAPNGVKSDWVMHEFRLEAPHTPPKEDWVLCRVFRKKKKSAVVYSMETEEGSPPLPLPESAIAEEWQQQMMMTQERQEDNGSNTVLNLAVLRGSLVDFPRELGSSRTMVMGVGSRCGGDDYEMMLDMSLQDLDAMGGGIASVGCLRFQGSRDQLLF</sequence>
<feature type="compositionally biased region" description="Low complexity" evidence="23">
    <location>
        <begin position="167"/>
        <end position="182"/>
    </location>
</feature>
<dbReference type="PANTHER" id="PTHR10108:SF1120">
    <property type="entry name" value="METHYLTRANSFERASE PMT8-RELATED"/>
    <property type="match status" value="1"/>
</dbReference>
<comment type="similarity">
    <text evidence="2">Belongs to the methyltransferase superfamily.</text>
</comment>
<dbReference type="InterPro" id="IPR003441">
    <property type="entry name" value="NAC-dom"/>
</dbReference>
<feature type="binding site" evidence="21">
    <location>
        <begin position="135"/>
        <end position="142"/>
    </location>
    <ligand>
        <name>ATP</name>
        <dbReference type="ChEBI" id="CHEBI:30616"/>
    </ligand>
</feature>
<evidence type="ECO:0000313" key="27">
    <source>
        <dbReference type="Proteomes" id="UP000317650"/>
    </source>
</evidence>
<dbReference type="GO" id="GO:0003777">
    <property type="term" value="F:microtubule motor activity"/>
    <property type="evidence" value="ECO:0007669"/>
    <property type="project" value="InterPro"/>
</dbReference>
<dbReference type="Gene3D" id="2.170.150.80">
    <property type="entry name" value="NAC domain"/>
    <property type="match status" value="1"/>
</dbReference>
<evidence type="ECO:0000256" key="11">
    <source>
        <dbReference type="ARBA" id="ARBA00023015"/>
    </source>
</evidence>
<reference evidence="26 27" key="1">
    <citation type="journal article" date="2019" name="Nat. Plants">
        <title>Genome sequencing of Musa balbisiana reveals subgenome evolution and function divergence in polyploid bananas.</title>
        <authorList>
            <person name="Yao X."/>
        </authorList>
    </citation>
    <scope>NUCLEOTIDE SEQUENCE [LARGE SCALE GENOMIC DNA]</scope>
    <source>
        <strain evidence="27">cv. DH-PKW</strain>
        <tissue evidence="26">Leaves</tissue>
    </source>
</reference>
<dbReference type="GO" id="GO:0005802">
    <property type="term" value="C:trans-Golgi network"/>
    <property type="evidence" value="ECO:0007669"/>
    <property type="project" value="TreeGrafter"/>
</dbReference>
<evidence type="ECO:0000256" key="21">
    <source>
        <dbReference type="PROSITE-ProRule" id="PRU00283"/>
    </source>
</evidence>
<dbReference type="FunFam" id="3.40.50.150:FF:000043">
    <property type="entry name" value="probable methyltransferase PMT3"/>
    <property type="match status" value="1"/>
</dbReference>
<dbReference type="PROSITE" id="PS51005">
    <property type="entry name" value="NAC"/>
    <property type="match status" value="1"/>
</dbReference>
<protein>
    <recommendedName>
        <fullName evidence="20">Kinesin-like protein KIN-10A</fullName>
    </recommendedName>
</protein>
<dbReference type="InterPro" id="IPR027417">
    <property type="entry name" value="P-loop_NTPase"/>
</dbReference>
<evidence type="ECO:0000256" key="15">
    <source>
        <dbReference type="ARBA" id="ARBA00023163"/>
    </source>
</evidence>
<dbReference type="Gene3D" id="3.40.50.150">
    <property type="entry name" value="Vaccinia Virus protein VP39"/>
    <property type="match status" value="1"/>
</dbReference>
<evidence type="ECO:0000259" key="25">
    <source>
        <dbReference type="PROSITE" id="PS51005"/>
    </source>
</evidence>
<feature type="coiled-coil region" evidence="22">
    <location>
        <begin position="433"/>
        <end position="518"/>
    </location>
</feature>
<dbReference type="Pfam" id="PF03141">
    <property type="entry name" value="Methyltransf_29"/>
    <property type="match status" value="2"/>
</dbReference>
<dbReference type="SUPFAM" id="SSF101941">
    <property type="entry name" value="NAC domain"/>
    <property type="match status" value="1"/>
</dbReference>
<dbReference type="Proteomes" id="UP000317650">
    <property type="component" value="Chromosome 6"/>
</dbReference>
<evidence type="ECO:0000256" key="7">
    <source>
        <dbReference type="ARBA" id="ARBA00022741"/>
    </source>
</evidence>
<dbReference type="GO" id="GO:0005524">
    <property type="term" value="F:ATP binding"/>
    <property type="evidence" value="ECO:0007669"/>
    <property type="project" value="UniProtKB-UniRule"/>
</dbReference>
<dbReference type="Pfam" id="PF02365">
    <property type="entry name" value="NAM"/>
    <property type="match status" value="1"/>
</dbReference>
<evidence type="ECO:0000256" key="16">
    <source>
        <dbReference type="ARBA" id="ARBA00023175"/>
    </source>
</evidence>
<dbReference type="Pfam" id="PF00225">
    <property type="entry name" value="Kinesin"/>
    <property type="match status" value="1"/>
</dbReference>
<keyword evidence="15" id="KW-0804">Transcription</keyword>
<dbReference type="EMBL" id="PYDT01000009">
    <property type="protein sequence ID" value="THU52018.1"/>
    <property type="molecule type" value="Genomic_DNA"/>
</dbReference>
<keyword evidence="14" id="KW-0472">Membrane</keyword>
<feature type="region of interest" description="Disordered" evidence="23">
    <location>
        <begin position="167"/>
        <end position="187"/>
    </location>
</feature>
<evidence type="ECO:0000256" key="22">
    <source>
        <dbReference type="SAM" id="Coils"/>
    </source>
</evidence>
<evidence type="ECO:0000256" key="13">
    <source>
        <dbReference type="ARBA" id="ARBA00023125"/>
    </source>
</evidence>
<evidence type="ECO:0000256" key="20">
    <source>
        <dbReference type="ARBA" id="ARBA00073419"/>
    </source>
</evidence>
<comment type="caution">
    <text evidence="26">The sequence shown here is derived from an EMBL/GenBank/DDBJ whole genome shotgun (WGS) entry which is preliminary data.</text>
</comment>
<keyword evidence="5" id="KW-0812">Transmembrane</keyword>
<name>A0A4S8ITD8_MUSBA</name>
<keyword evidence="6" id="KW-0493">Microtubule</keyword>
<dbReference type="Gene3D" id="3.40.850.10">
    <property type="entry name" value="Kinesin motor domain"/>
    <property type="match status" value="1"/>
</dbReference>
<feature type="compositionally biased region" description="Basic residues" evidence="23">
    <location>
        <begin position="15"/>
        <end position="33"/>
    </location>
</feature>
<keyword evidence="18" id="KW-0539">Nucleus</keyword>
<evidence type="ECO:0000256" key="3">
    <source>
        <dbReference type="ARBA" id="ARBA00022603"/>
    </source>
</evidence>
<keyword evidence="4" id="KW-0808">Transferase</keyword>
<dbReference type="GO" id="GO:0003677">
    <property type="term" value="F:DNA binding"/>
    <property type="evidence" value="ECO:0007669"/>
    <property type="project" value="UniProtKB-KW"/>
</dbReference>
<dbReference type="GO" id="GO:0008168">
    <property type="term" value="F:methyltransferase activity"/>
    <property type="evidence" value="ECO:0007669"/>
    <property type="project" value="UniProtKB-KW"/>
</dbReference>
<dbReference type="GO" id="GO:0007018">
    <property type="term" value="P:microtubule-based movement"/>
    <property type="evidence" value="ECO:0007669"/>
    <property type="project" value="InterPro"/>
</dbReference>
<dbReference type="InterPro" id="IPR029063">
    <property type="entry name" value="SAM-dependent_MTases_sf"/>
</dbReference>
<keyword evidence="9" id="KW-0735">Signal-anchor</keyword>
<dbReference type="SUPFAM" id="SSF52540">
    <property type="entry name" value="P-loop containing nucleoside triphosphate hydrolases"/>
    <property type="match status" value="1"/>
</dbReference>
<dbReference type="InterPro" id="IPR036093">
    <property type="entry name" value="NAC_dom_sf"/>
</dbReference>
<comment type="similarity">
    <text evidence="19">Belongs to the TRAFAC class myosin-kinesin ATPase superfamily. Kinesin family. KIN-10 subfamily.</text>
</comment>
<evidence type="ECO:0000256" key="14">
    <source>
        <dbReference type="ARBA" id="ARBA00023136"/>
    </source>
</evidence>
<dbReference type="PROSITE" id="PS50067">
    <property type="entry name" value="KINESIN_MOTOR_2"/>
    <property type="match status" value="1"/>
</dbReference>
<evidence type="ECO:0000256" key="6">
    <source>
        <dbReference type="ARBA" id="ARBA00022701"/>
    </source>
</evidence>
<evidence type="ECO:0000256" key="4">
    <source>
        <dbReference type="ARBA" id="ARBA00022679"/>
    </source>
</evidence>
<evidence type="ECO:0000256" key="5">
    <source>
        <dbReference type="ARBA" id="ARBA00022692"/>
    </source>
</evidence>
<feature type="domain" description="NAC" evidence="25">
    <location>
        <begin position="1479"/>
        <end position="1627"/>
    </location>
</feature>
<evidence type="ECO:0000256" key="10">
    <source>
        <dbReference type="ARBA" id="ARBA00022989"/>
    </source>
</evidence>
<keyword evidence="13" id="KW-0238">DNA-binding</keyword>
<keyword evidence="27" id="KW-1185">Reference proteome</keyword>
<evidence type="ECO:0000256" key="8">
    <source>
        <dbReference type="ARBA" id="ARBA00022840"/>
    </source>
</evidence>
<evidence type="ECO:0000313" key="26">
    <source>
        <dbReference type="EMBL" id="THU52018.1"/>
    </source>
</evidence>
<dbReference type="GO" id="GO:0032259">
    <property type="term" value="P:methylation"/>
    <property type="evidence" value="ECO:0007669"/>
    <property type="project" value="UniProtKB-KW"/>
</dbReference>
<evidence type="ECO:0000256" key="17">
    <source>
        <dbReference type="ARBA" id="ARBA00023180"/>
    </source>
</evidence>
<evidence type="ECO:0000256" key="9">
    <source>
        <dbReference type="ARBA" id="ARBA00022968"/>
    </source>
</evidence>
<evidence type="ECO:0000256" key="1">
    <source>
        <dbReference type="ARBA" id="ARBA00004323"/>
    </source>
</evidence>
<proteinExistence type="inferred from homology"/>
<organism evidence="26 27">
    <name type="scientific">Musa balbisiana</name>
    <name type="common">Banana</name>
    <dbReference type="NCBI Taxonomy" id="52838"/>
    <lineage>
        <taxon>Eukaryota</taxon>
        <taxon>Viridiplantae</taxon>
        <taxon>Streptophyta</taxon>
        <taxon>Embryophyta</taxon>
        <taxon>Tracheophyta</taxon>
        <taxon>Spermatophyta</taxon>
        <taxon>Magnoliopsida</taxon>
        <taxon>Liliopsida</taxon>
        <taxon>Zingiberales</taxon>
        <taxon>Musaceae</taxon>
        <taxon>Musa</taxon>
    </lineage>
</organism>
<feature type="domain" description="Kinesin motor" evidence="24">
    <location>
        <begin position="48"/>
        <end position="400"/>
    </location>
</feature>
<evidence type="ECO:0000256" key="12">
    <source>
        <dbReference type="ARBA" id="ARBA00023054"/>
    </source>
</evidence>
<feature type="region of interest" description="Disordered" evidence="23">
    <location>
        <begin position="705"/>
        <end position="724"/>
    </location>
</feature>
<dbReference type="PANTHER" id="PTHR10108">
    <property type="entry name" value="SAM-DEPENDENT METHYLTRANSFERASE"/>
    <property type="match status" value="1"/>
</dbReference>
<keyword evidence="16 21" id="KW-0505">Motor protein</keyword>
<accession>A0A4S8ITD8</accession>
<evidence type="ECO:0000256" key="2">
    <source>
        <dbReference type="ARBA" id="ARBA00008361"/>
    </source>
</evidence>
<dbReference type="SMART" id="SM00129">
    <property type="entry name" value="KISc"/>
    <property type="match status" value="1"/>
</dbReference>
<dbReference type="SUPFAM" id="SSF53335">
    <property type="entry name" value="S-adenosyl-L-methionine-dependent methyltransferases"/>
    <property type="match status" value="2"/>
</dbReference>